<feature type="transmembrane region" description="Helical" evidence="7">
    <location>
        <begin position="164"/>
        <end position="182"/>
    </location>
</feature>
<feature type="transmembrane region" description="Helical" evidence="7">
    <location>
        <begin position="283"/>
        <end position="300"/>
    </location>
</feature>
<keyword evidence="4 7" id="KW-0812">Transmembrane</keyword>
<dbReference type="InterPro" id="IPR000620">
    <property type="entry name" value="EamA_dom"/>
</dbReference>
<comment type="subcellular location">
    <subcellularLocation>
        <location evidence="1">Cell membrane</location>
        <topology evidence="1">Multi-pass membrane protein</topology>
    </subcellularLocation>
</comment>
<feature type="transmembrane region" description="Helical" evidence="7">
    <location>
        <begin position="82"/>
        <end position="101"/>
    </location>
</feature>
<evidence type="ECO:0000256" key="2">
    <source>
        <dbReference type="ARBA" id="ARBA00007362"/>
    </source>
</evidence>
<dbReference type="SUPFAM" id="SSF103481">
    <property type="entry name" value="Multidrug resistance efflux transporter EmrE"/>
    <property type="match status" value="2"/>
</dbReference>
<comment type="similarity">
    <text evidence="2">Belongs to the EamA transporter family.</text>
</comment>
<feature type="transmembrane region" description="Helical" evidence="7">
    <location>
        <begin position="224"/>
        <end position="242"/>
    </location>
</feature>
<dbReference type="PANTHER" id="PTHR42920">
    <property type="entry name" value="OS03G0707200 PROTEIN-RELATED"/>
    <property type="match status" value="1"/>
</dbReference>
<name>A0A9D1N296_9FIRM</name>
<evidence type="ECO:0000313" key="9">
    <source>
        <dbReference type="EMBL" id="HIU93827.1"/>
    </source>
</evidence>
<protein>
    <submittedName>
        <fullName evidence="9">DMT family transporter</fullName>
    </submittedName>
</protein>
<evidence type="ECO:0000259" key="8">
    <source>
        <dbReference type="Pfam" id="PF00892"/>
    </source>
</evidence>
<dbReference type="InterPro" id="IPR051258">
    <property type="entry name" value="Diverse_Substrate_Transporter"/>
</dbReference>
<feature type="transmembrane region" description="Helical" evidence="7">
    <location>
        <begin position="113"/>
        <end position="131"/>
    </location>
</feature>
<evidence type="ECO:0000256" key="5">
    <source>
        <dbReference type="ARBA" id="ARBA00022989"/>
    </source>
</evidence>
<comment type="caution">
    <text evidence="9">The sequence shown here is derived from an EMBL/GenBank/DDBJ whole genome shotgun (WGS) entry which is preliminary data.</text>
</comment>
<dbReference type="GO" id="GO:0005886">
    <property type="term" value="C:plasma membrane"/>
    <property type="evidence" value="ECO:0007669"/>
    <property type="project" value="UniProtKB-SubCell"/>
</dbReference>
<feature type="transmembrane region" description="Helical" evidence="7">
    <location>
        <begin position="12"/>
        <end position="31"/>
    </location>
</feature>
<reference evidence="9" key="1">
    <citation type="submission" date="2020-10" db="EMBL/GenBank/DDBJ databases">
        <authorList>
            <person name="Gilroy R."/>
        </authorList>
    </citation>
    <scope>NUCLEOTIDE SEQUENCE</scope>
    <source>
        <strain evidence="9">ChiGjej2B2-16831</strain>
    </source>
</reference>
<dbReference type="InterPro" id="IPR037185">
    <property type="entry name" value="EmrE-like"/>
</dbReference>
<evidence type="ECO:0000256" key="7">
    <source>
        <dbReference type="SAM" id="Phobius"/>
    </source>
</evidence>
<dbReference type="Proteomes" id="UP000824128">
    <property type="component" value="Unassembled WGS sequence"/>
</dbReference>
<feature type="transmembrane region" description="Helical" evidence="7">
    <location>
        <begin position="194"/>
        <end position="212"/>
    </location>
</feature>
<keyword evidence="3" id="KW-1003">Cell membrane</keyword>
<feature type="transmembrane region" description="Helical" evidence="7">
    <location>
        <begin position="254"/>
        <end position="277"/>
    </location>
</feature>
<evidence type="ECO:0000256" key="1">
    <source>
        <dbReference type="ARBA" id="ARBA00004651"/>
    </source>
</evidence>
<sequence>MASPADAAKKKTAAGVIMLTLAAVIWGAAFSAQSVASEHIGPYSFNSMRFLLGAATLLPVILISDRRAARRGRCARGDRRKLLAGGSLCGTALFLACYFQQCGIARTGAGKAGFITSLYIVLVPLLSLIFLKKRAGLPVWAGVGVALCGMYLLCAWEGGAASAGDLYLLAAAAGFSVHILIIDRYSPHVDCLRMSCLQFFVAGVLALIPMLAVERPAPADVLAAWQPIAYVGVCSCGMGYTFQMLGQRDVPAPVASLLMSLESVSSALFAALLLHDFLQPRELLGSALMLTAVLVVQLWRPRRACAQPPR</sequence>
<feature type="domain" description="EamA" evidence="8">
    <location>
        <begin position="163"/>
        <end position="296"/>
    </location>
</feature>
<reference evidence="9" key="2">
    <citation type="journal article" date="2021" name="PeerJ">
        <title>Extensive microbial diversity within the chicken gut microbiome revealed by metagenomics and culture.</title>
        <authorList>
            <person name="Gilroy R."/>
            <person name="Ravi A."/>
            <person name="Getino M."/>
            <person name="Pursley I."/>
            <person name="Horton D.L."/>
            <person name="Alikhan N.F."/>
            <person name="Baker D."/>
            <person name="Gharbi K."/>
            <person name="Hall N."/>
            <person name="Watson M."/>
            <person name="Adriaenssens E.M."/>
            <person name="Foster-Nyarko E."/>
            <person name="Jarju S."/>
            <person name="Secka A."/>
            <person name="Antonio M."/>
            <person name="Oren A."/>
            <person name="Chaudhuri R.R."/>
            <person name="La Ragione R."/>
            <person name="Hildebrand F."/>
            <person name="Pallen M.J."/>
        </authorList>
    </citation>
    <scope>NUCLEOTIDE SEQUENCE</scope>
    <source>
        <strain evidence="9">ChiGjej2B2-16831</strain>
    </source>
</reference>
<feature type="transmembrane region" description="Helical" evidence="7">
    <location>
        <begin position="43"/>
        <end position="62"/>
    </location>
</feature>
<gene>
    <name evidence="9" type="ORF">IAD24_01590</name>
</gene>
<evidence type="ECO:0000313" key="10">
    <source>
        <dbReference type="Proteomes" id="UP000824128"/>
    </source>
</evidence>
<evidence type="ECO:0000256" key="6">
    <source>
        <dbReference type="ARBA" id="ARBA00023136"/>
    </source>
</evidence>
<evidence type="ECO:0000256" key="4">
    <source>
        <dbReference type="ARBA" id="ARBA00022692"/>
    </source>
</evidence>
<evidence type="ECO:0000256" key="3">
    <source>
        <dbReference type="ARBA" id="ARBA00022475"/>
    </source>
</evidence>
<dbReference type="Pfam" id="PF00892">
    <property type="entry name" value="EamA"/>
    <property type="match status" value="2"/>
</dbReference>
<keyword evidence="5 7" id="KW-1133">Transmembrane helix</keyword>
<dbReference type="EMBL" id="DVNZ01000052">
    <property type="protein sequence ID" value="HIU93827.1"/>
    <property type="molecule type" value="Genomic_DNA"/>
</dbReference>
<keyword evidence="6 7" id="KW-0472">Membrane</keyword>
<feature type="domain" description="EamA" evidence="8">
    <location>
        <begin position="14"/>
        <end position="153"/>
    </location>
</feature>
<accession>A0A9D1N296</accession>
<proteinExistence type="inferred from homology"/>
<dbReference type="AlphaFoldDB" id="A0A9D1N296"/>
<organism evidence="9 10">
    <name type="scientific">Candidatus Aphodomorpha intestinavium</name>
    <dbReference type="NCBI Taxonomy" id="2840672"/>
    <lineage>
        <taxon>Bacteria</taxon>
        <taxon>Bacillati</taxon>
        <taxon>Bacillota</taxon>
        <taxon>Clostridia</taxon>
        <taxon>Eubacteriales</taxon>
        <taxon>Candidatus Aphodomorpha</taxon>
    </lineage>
</organism>
<feature type="transmembrane region" description="Helical" evidence="7">
    <location>
        <begin position="138"/>
        <end position="158"/>
    </location>
</feature>
<dbReference type="PANTHER" id="PTHR42920:SF5">
    <property type="entry name" value="EAMA DOMAIN-CONTAINING PROTEIN"/>
    <property type="match status" value="1"/>
</dbReference>